<sequence length="176" mass="19191">MMKVGRKVLFACCAGGMLATTPPMARTTIMSTRPPSKQSIRAFFGERRQPIYFDDTLARQFALGISGGIEDKRRLPGGDHFVATCRPHNCEDKAAVVQTRDGRIVGAGMIGFRCRNRGAGVPPCDERPSAFVFVTRATTARARSVLRAWASARLSDPMVETDRVTLSCEAAVVELN</sequence>
<evidence type="ECO:0000256" key="1">
    <source>
        <dbReference type="SAM" id="SignalP"/>
    </source>
</evidence>
<feature type="signal peptide" evidence="1">
    <location>
        <begin position="1"/>
        <end position="25"/>
    </location>
</feature>
<organism evidence="2 3">
    <name type="scientific">Sphingomonas floccifaciens</name>
    <dbReference type="NCBI Taxonomy" id="1844115"/>
    <lineage>
        <taxon>Bacteria</taxon>
        <taxon>Pseudomonadati</taxon>
        <taxon>Pseudomonadota</taxon>
        <taxon>Alphaproteobacteria</taxon>
        <taxon>Sphingomonadales</taxon>
        <taxon>Sphingomonadaceae</taxon>
        <taxon>Sphingomonas</taxon>
    </lineage>
</organism>
<gene>
    <name evidence="2" type="ORF">ACFSC3_12970</name>
</gene>
<dbReference type="EMBL" id="JBHUFC010000003">
    <property type="protein sequence ID" value="MFD1788482.1"/>
    <property type="molecule type" value="Genomic_DNA"/>
</dbReference>
<feature type="chain" id="PRO_5045222129" evidence="1">
    <location>
        <begin position="26"/>
        <end position="176"/>
    </location>
</feature>
<name>A0ABW4NER4_9SPHN</name>
<evidence type="ECO:0000313" key="2">
    <source>
        <dbReference type="EMBL" id="MFD1788482.1"/>
    </source>
</evidence>
<keyword evidence="3" id="KW-1185">Reference proteome</keyword>
<evidence type="ECO:0000313" key="3">
    <source>
        <dbReference type="Proteomes" id="UP001597283"/>
    </source>
</evidence>
<keyword evidence="1" id="KW-0732">Signal</keyword>
<reference evidence="3" key="1">
    <citation type="journal article" date="2019" name="Int. J. Syst. Evol. Microbiol.">
        <title>The Global Catalogue of Microorganisms (GCM) 10K type strain sequencing project: providing services to taxonomists for standard genome sequencing and annotation.</title>
        <authorList>
            <consortium name="The Broad Institute Genomics Platform"/>
            <consortium name="The Broad Institute Genome Sequencing Center for Infectious Disease"/>
            <person name="Wu L."/>
            <person name="Ma J."/>
        </authorList>
    </citation>
    <scope>NUCLEOTIDE SEQUENCE [LARGE SCALE GENOMIC DNA]</scope>
    <source>
        <strain evidence="3">Q85</strain>
    </source>
</reference>
<comment type="caution">
    <text evidence="2">The sequence shown here is derived from an EMBL/GenBank/DDBJ whole genome shotgun (WGS) entry which is preliminary data.</text>
</comment>
<dbReference type="Proteomes" id="UP001597283">
    <property type="component" value="Unassembled WGS sequence"/>
</dbReference>
<protein>
    <submittedName>
        <fullName evidence="2">Uncharacterized protein</fullName>
    </submittedName>
</protein>
<dbReference type="RefSeq" id="WP_205498113.1">
    <property type="nucleotide sequence ID" value="NZ_JBHUFC010000003.1"/>
</dbReference>
<accession>A0ABW4NER4</accession>
<proteinExistence type="predicted"/>